<dbReference type="EMBL" id="JAGSXJ010000002">
    <property type="protein sequence ID" value="KAH6695335.1"/>
    <property type="molecule type" value="Genomic_DNA"/>
</dbReference>
<name>A0A9P8VJZ1_9PEZI</name>
<feature type="domain" description="C2H2-type" evidence="2">
    <location>
        <begin position="194"/>
        <end position="217"/>
    </location>
</feature>
<organism evidence="3 4">
    <name type="scientific">Plectosphaerella plurivora</name>
    <dbReference type="NCBI Taxonomy" id="936078"/>
    <lineage>
        <taxon>Eukaryota</taxon>
        <taxon>Fungi</taxon>
        <taxon>Dikarya</taxon>
        <taxon>Ascomycota</taxon>
        <taxon>Pezizomycotina</taxon>
        <taxon>Sordariomycetes</taxon>
        <taxon>Hypocreomycetidae</taxon>
        <taxon>Glomerellales</taxon>
        <taxon>Plectosphaerellaceae</taxon>
        <taxon>Plectosphaerella</taxon>
    </lineage>
</organism>
<dbReference type="OrthoDB" id="5208775at2759"/>
<feature type="region of interest" description="Disordered" evidence="1">
    <location>
        <begin position="111"/>
        <end position="150"/>
    </location>
</feature>
<reference evidence="3" key="1">
    <citation type="journal article" date="2021" name="Nat. Commun.">
        <title>Genetic determinants of endophytism in the Arabidopsis root mycobiome.</title>
        <authorList>
            <person name="Mesny F."/>
            <person name="Miyauchi S."/>
            <person name="Thiergart T."/>
            <person name="Pickel B."/>
            <person name="Atanasova L."/>
            <person name="Karlsson M."/>
            <person name="Huettel B."/>
            <person name="Barry K.W."/>
            <person name="Haridas S."/>
            <person name="Chen C."/>
            <person name="Bauer D."/>
            <person name="Andreopoulos W."/>
            <person name="Pangilinan J."/>
            <person name="LaButti K."/>
            <person name="Riley R."/>
            <person name="Lipzen A."/>
            <person name="Clum A."/>
            <person name="Drula E."/>
            <person name="Henrissat B."/>
            <person name="Kohler A."/>
            <person name="Grigoriev I.V."/>
            <person name="Martin F.M."/>
            <person name="Hacquard S."/>
        </authorList>
    </citation>
    <scope>NUCLEOTIDE SEQUENCE</scope>
    <source>
        <strain evidence="3">MPI-SDFR-AT-0117</strain>
    </source>
</reference>
<dbReference type="Proteomes" id="UP000770015">
    <property type="component" value="Unassembled WGS sequence"/>
</dbReference>
<evidence type="ECO:0000313" key="3">
    <source>
        <dbReference type="EMBL" id="KAH6695335.1"/>
    </source>
</evidence>
<protein>
    <recommendedName>
        <fullName evidence="2">C2H2-type domain-containing protein</fullName>
    </recommendedName>
</protein>
<sequence>MSANSNSWPAGDVASQASSSQPDHQEHLDKQMIQHLLNRYGQNGLSKLIRDEMAPQSDTASIISSAAQSSILSDDASSVWDAQSVRTFSSDSSSIAGSILSKGSKFLHRRSTSTSASGHVASGAYSKSPQHTESHEPERHASDAASIASGASKQKGTFSCGFCKEEDIVKTCTRKNDLKRHIEDFHMVNAQWFCRHRGCRMVFDWQAAYKTHLKTAHGGSRMSLDEAKVNLCPQVVFACGFEKCNQVYEAQGDDDSSSMFKDYVSHVVKHFDEGANSGEWTYSARIRNLLRQAHVGAAWAESSSWSENSRNELKWNTQTSYILRKRLESRHIGDVNMLVQYAYMLGAEPNTPLKFRDDFITPVADTCQLNMPGHKIRMASAAPVQAPADDFTFRISRGSNPALASYLASQRKVYVPSRQRVSRPAQLHRSSSISSQQHLPHMQPQHSSQSGHHSHQSSRSNLGHFFNNIPEGSMYHDPNAAQSHHYIPATSGMGHNGIIADDLHSLRSITSDGSDQADVDMQDTPGMMDFSSPPYSNYTLHAQQGYQ</sequence>
<feature type="region of interest" description="Disordered" evidence="1">
    <location>
        <begin position="415"/>
        <end position="480"/>
    </location>
</feature>
<keyword evidence="4" id="KW-1185">Reference proteome</keyword>
<feature type="region of interest" description="Disordered" evidence="1">
    <location>
        <begin position="1"/>
        <end position="31"/>
    </location>
</feature>
<dbReference type="SMART" id="SM00355">
    <property type="entry name" value="ZnF_C2H2"/>
    <property type="match status" value="2"/>
</dbReference>
<dbReference type="AlphaFoldDB" id="A0A9P8VJZ1"/>
<evidence type="ECO:0000313" key="4">
    <source>
        <dbReference type="Proteomes" id="UP000770015"/>
    </source>
</evidence>
<accession>A0A9P8VJZ1</accession>
<dbReference type="PROSITE" id="PS00028">
    <property type="entry name" value="ZINC_FINGER_C2H2_1"/>
    <property type="match status" value="1"/>
</dbReference>
<proteinExistence type="predicted"/>
<evidence type="ECO:0000259" key="2">
    <source>
        <dbReference type="PROSITE" id="PS00028"/>
    </source>
</evidence>
<feature type="compositionally biased region" description="Low complexity" evidence="1">
    <location>
        <begin position="434"/>
        <end position="451"/>
    </location>
</feature>
<evidence type="ECO:0000256" key="1">
    <source>
        <dbReference type="SAM" id="MobiDB-lite"/>
    </source>
</evidence>
<dbReference type="InterPro" id="IPR013087">
    <property type="entry name" value="Znf_C2H2_type"/>
</dbReference>
<gene>
    <name evidence="3" type="ORF">F5X68DRAFT_29821</name>
</gene>
<comment type="caution">
    <text evidence="3">The sequence shown here is derived from an EMBL/GenBank/DDBJ whole genome shotgun (WGS) entry which is preliminary data.</text>
</comment>
<feature type="compositionally biased region" description="Basic and acidic residues" evidence="1">
    <location>
        <begin position="130"/>
        <end position="142"/>
    </location>
</feature>